<protein>
    <recommendedName>
        <fullName evidence="3">CRISPR type III A-associated protein Csm2</fullName>
    </recommendedName>
</protein>
<accession>A0A0T5X8L4</accession>
<reference evidence="2" key="1">
    <citation type="submission" date="2012-09" db="EMBL/GenBank/DDBJ databases">
        <authorList>
            <person name="Weinstock G."/>
            <person name="Sodergren E."/>
            <person name="Clifton S."/>
            <person name="Fulton L."/>
            <person name="Fulton B."/>
            <person name="Courtney L."/>
            <person name="Fronick C."/>
            <person name="Harrison M."/>
            <person name="Strong C."/>
            <person name="Farmer C."/>
            <person name="Delehaunty K."/>
            <person name="Markovic C."/>
            <person name="Hall O."/>
            <person name="Minx P."/>
            <person name="Tomlinson C."/>
            <person name="Mitreva M."/>
            <person name="Nelson J."/>
            <person name="Hou S."/>
            <person name="Wollam A."/>
            <person name="Pepin K.H."/>
            <person name="Johnson M."/>
            <person name="Bhonagiri V."/>
            <person name="Nash W.E."/>
            <person name="Suruliraj S."/>
            <person name="Warren W."/>
            <person name="Chinwalla A."/>
            <person name="Mardis E.R."/>
            <person name="Wilson R.K."/>
        </authorList>
    </citation>
    <scope>NUCLEOTIDE SEQUENCE [LARGE SCALE GENOMIC DNA]</scope>
    <source>
        <strain evidence="2">OS1</strain>
    </source>
</reference>
<gene>
    <name evidence="1" type="ORF">HMPREF1705_04010</name>
</gene>
<proteinExistence type="predicted"/>
<evidence type="ECO:0008006" key="3">
    <source>
        <dbReference type="Google" id="ProtNLM"/>
    </source>
</evidence>
<sequence>MITQVKLLRNVEDQLDDIVQLAEECIAKTNATQKEITGSQLRNLQNLAAATNSLRALENFIAYQMGRGNIPKEVGNQIMEDFQYLYKKAKEIANNEKADEQFERKLLIEMIQMYLGFLVRKFVAERKGEEK</sequence>
<dbReference type="STRING" id="592015.HMPREF1705_04010"/>
<dbReference type="Proteomes" id="UP000005273">
    <property type="component" value="Unassembled WGS sequence"/>
</dbReference>
<keyword evidence="2" id="KW-1185">Reference proteome</keyword>
<comment type="caution">
    <text evidence="1">The sequence shown here is derived from an EMBL/GenBank/DDBJ whole genome shotgun (WGS) entry which is preliminary data.</text>
</comment>
<evidence type="ECO:0000313" key="1">
    <source>
        <dbReference type="EMBL" id="KRT34764.1"/>
    </source>
</evidence>
<evidence type="ECO:0000313" key="2">
    <source>
        <dbReference type="Proteomes" id="UP000005273"/>
    </source>
</evidence>
<organism evidence="1 2">
    <name type="scientific">Acetomicrobium hydrogeniformans ATCC BAA-1850</name>
    <dbReference type="NCBI Taxonomy" id="592015"/>
    <lineage>
        <taxon>Bacteria</taxon>
        <taxon>Thermotogati</taxon>
        <taxon>Synergistota</taxon>
        <taxon>Synergistia</taxon>
        <taxon>Synergistales</taxon>
        <taxon>Acetomicrobiaceae</taxon>
        <taxon>Acetomicrobium</taxon>
    </lineage>
</organism>
<dbReference type="EMBL" id="ACJX03000001">
    <property type="protein sequence ID" value="KRT34764.1"/>
    <property type="molecule type" value="Genomic_DNA"/>
</dbReference>
<dbReference type="RefSeq" id="WP_009202450.1">
    <property type="nucleotide sequence ID" value="NZ_ACJX03000001.1"/>
</dbReference>
<name>A0A0T5X8L4_9BACT</name>
<dbReference type="AlphaFoldDB" id="A0A0T5X8L4"/>